<evidence type="ECO:0000256" key="1">
    <source>
        <dbReference type="ARBA" id="ARBA00001614"/>
    </source>
</evidence>
<keyword evidence="6 8" id="KW-0413">Isomerase</keyword>
<reference evidence="12 13" key="1">
    <citation type="submission" date="2019-07" db="EMBL/GenBank/DDBJ databases">
        <title>Whole genome shotgun sequence of Alkalibacterium kapii NBRC 103247.</title>
        <authorList>
            <person name="Hosoyama A."/>
            <person name="Uohara A."/>
            <person name="Ohji S."/>
            <person name="Ichikawa N."/>
        </authorList>
    </citation>
    <scope>NUCLEOTIDE SEQUENCE [LARGE SCALE GENOMIC DNA]</scope>
    <source>
        <strain evidence="12 13">NBRC 103247</strain>
    </source>
</reference>
<dbReference type="EMBL" id="BJUY01000001">
    <property type="protein sequence ID" value="GEK90555.1"/>
    <property type="molecule type" value="Genomic_DNA"/>
</dbReference>
<dbReference type="InterPro" id="IPR015443">
    <property type="entry name" value="Aldose_1-epimerase"/>
</dbReference>
<sequence>MKLTKQFFGRYKNTAVYEYTLTNENNVSLSAIPFGATITKLCVPDKEGKKENIVLTVDNLIDILNHRPFYGATVGRVAGRLSRGKFTLDGKTYQVETNENGNFIHGGSKGLDRELWQIETDEKRGKLMFTCESQAVAGGFPGTMQITVTYTLTESNDWVIDYKAVTDEPTLFNPTNHVYFNLTGDIKTSILKHQLELSSATYVPLDEEKLPSGDKISVEGTPFDFRKEKPLEQAVLSEDDQIKSLNGLDHPFILDQSKDVKGTLYDPSSGRELTFYTDRNCVVIFTHNGAVDDFTIAGESVKPYAGITLETQTLPDAINNRDFGNIIVRPGETFHSQTIYHFGIRE</sequence>
<dbReference type="UniPathway" id="UPA00242"/>
<comment type="similarity">
    <text evidence="3 8">Belongs to the aldose epimerase family.</text>
</comment>
<evidence type="ECO:0000256" key="6">
    <source>
        <dbReference type="ARBA" id="ARBA00023235"/>
    </source>
</evidence>
<dbReference type="Proteomes" id="UP000321662">
    <property type="component" value="Unassembled WGS sequence"/>
</dbReference>
<dbReference type="GO" id="GO:0006006">
    <property type="term" value="P:glucose metabolic process"/>
    <property type="evidence" value="ECO:0007669"/>
    <property type="project" value="TreeGrafter"/>
</dbReference>
<evidence type="ECO:0000256" key="9">
    <source>
        <dbReference type="PIRSR" id="PIRSR005096-1"/>
    </source>
</evidence>
<comment type="catalytic activity">
    <reaction evidence="1 8">
        <text>alpha-D-glucose = beta-D-glucose</text>
        <dbReference type="Rhea" id="RHEA:10264"/>
        <dbReference type="ChEBI" id="CHEBI:15903"/>
        <dbReference type="ChEBI" id="CHEBI:17925"/>
        <dbReference type="EC" id="5.1.3.3"/>
    </reaction>
</comment>
<dbReference type="PROSITE" id="PS00545">
    <property type="entry name" value="ALDOSE_1_EPIMERASE"/>
    <property type="match status" value="1"/>
</dbReference>
<dbReference type="SUPFAM" id="SSF74650">
    <property type="entry name" value="Galactose mutarotase-like"/>
    <property type="match status" value="1"/>
</dbReference>
<evidence type="ECO:0000256" key="2">
    <source>
        <dbReference type="ARBA" id="ARBA00005028"/>
    </source>
</evidence>
<dbReference type="InterPro" id="IPR011013">
    <property type="entry name" value="Gal_mutarotase_sf_dom"/>
</dbReference>
<evidence type="ECO:0000256" key="11">
    <source>
        <dbReference type="PIRSR" id="PIRSR005096-3"/>
    </source>
</evidence>
<proteinExistence type="inferred from homology"/>
<evidence type="ECO:0000256" key="5">
    <source>
        <dbReference type="ARBA" id="ARBA00014165"/>
    </source>
</evidence>
<accession>A0A511AQS4</accession>
<comment type="pathway">
    <text evidence="2 8">Carbohydrate metabolism; hexose metabolism.</text>
</comment>
<evidence type="ECO:0000256" key="4">
    <source>
        <dbReference type="ARBA" id="ARBA00013185"/>
    </source>
</evidence>
<dbReference type="GO" id="GO:0030246">
    <property type="term" value="F:carbohydrate binding"/>
    <property type="evidence" value="ECO:0007669"/>
    <property type="project" value="InterPro"/>
</dbReference>
<evidence type="ECO:0000256" key="8">
    <source>
        <dbReference type="PIRNR" id="PIRNR005096"/>
    </source>
</evidence>
<dbReference type="InterPro" id="IPR014718">
    <property type="entry name" value="GH-type_carb-bd"/>
</dbReference>
<dbReference type="PANTHER" id="PTHR10091:SF0">
    <property type="entry name" value="GALACTOSE MUTAROTASE"/>
    <property type="match status" value="1"/>
</dbReference>
<dbReference type="GO" id="GO:0005737">
    <property type="term" value="C:cytoplasm"/>
    <property type="evidence" value="ECO:0007669"/>
    <property type="project" value="TreeGrafter"/>
</dbReference>
<dbReference type="CDD" id="cd09019">
    <property type="entry name" value="galactose_mutarotase_like"/>
    <property type="match status" value="1"/>
</dbReference>
<dbReference type="InterPro" id="IPR047215">
    <property type="entry name" value="Galactose_mutarotase-like"/>
</dbReference>
<dbReference type="RefSeq" id="WP_246116953.1">
    <property type="nucleotide sequence ID" value="NZ_BJUY01000001.1"/>
</dbReference>
<evidence type="ECO:0000313" key="12">
    <source>
        <dbReference type="EMBL" id="GEK90555.1"/>
    </source>
</evidence>
<dbReference type="Gene3D" id="2.70.98.10">
    <property type="match status" value="1"/>
</dbReference>
<dbReference type="InterPro" id="IPR008183">
    <property type="entry name" value="Aldose_1/G6P_1-epimerase"/>
</dbReference>
<comment type="caution">
    <text evidence="12">The sequence shown here is derived from an EMBL/GenBank/DDBJ whole genome shotgun (WGS) entry which is preliminary data.</text>
</comment>
<dbReference type="GO" id="GO:0033499">
    <property type="term" value="P:galactose catabolic process via UDP-galactose, Leloir pathway"/>
    <property type="evidence" value="ECO:0007669"/>
    <property type="project" value="TreeGrafter"/>
</dbReference>
<keyword evidence="7 8" id="KW-0119">Carbohydrate metabolism</keyword>
<dbReference type="NCBIfam" id="NF008277">
    <property type="entry name" value="PRK11055.1"/>
    <property type="match status" value="1"/>
</dbReference>
<gene>
    <name evidence="12" type="ORF">AKA01nite_01770</name>
</gene>
<evidence type="ECO:0000256" key="7">
    <source>
        <dbReference type="ARBA" id="ARBA00023277"/>
    </source>
</evidence>
<feature type="active site" description="Proton acceptor" evidence="9">
    <location>
        <position position="310"/>
    </location>
</feature>
<dbReference type="PANTHER" id="PTHR10091">
    <property type="entry name" value="ALDOSE-1-EPIMERASE"/>
    <property type="match status" value="1"/>
</dbReference>
<protein>
    <recommendedName>
        <fullName evidence="5 8">Aldose 1-epimerase</fullName>
        <ecNumber evidence="4 8">5.1.3.3</ecNumber>
    </recommendedName>
</protein>
<evidence type="ECO:0000313" key="13">
    <source>
        <dbReference type="Proteomes" id="UP000321662"/>
    </source>
</evidence>
<keyword evidence="13" id="KW-1185">Reference proteome</keyword>
<organism evidence="12 13">
    <name type="scientific">Alkalibacterium kapii</name>
    <dbReference type="NCBI Taxonomy" id="426704"/>
    <lineage>
        <taxon>Bacteria</taxon>
        <taxon>Bacillati</taxon>
        <taxon>Bacillota</taxon>
        <taxon>Bacilli</taxon>
        <taxon>Lactobacillales</taxon>
        <taxon>Carnobacteriaceae</taxon>
        <taxon>Alkalibacterium</taxon>
    </lineage>
</organism>
<evidence type="ECO:0000256" key="10">
    <source>
        <dbReference type="PIRSR" id="PIRSR005096-2"/>
    </source>
</evidence>
<dbReference type="GO" id="GO:0004034">
    <property type="term" value="F:aldose 1-epimerase activity"/>
    <property type="evidence" value="ECO:0007669"/>
    <property type="project" value="UniProtKB-EC"/>
</dbReference>
<dbReference type="AlphaFoldDB" id="A0A511AQS4"/>
<feature type="active site" description="Proton donor" evidence="9">
    <location>
        <position position="177"/>
    </location>
</feature>
<dbReference type="Pfam" id="PF01263">
    <property type="entry name" value="Aldose_epim"/>
    <property type="match status" value="1"/>
</dbReference>
<dbReference type="EC" id="5.1.3.3" evidence="4 8"/>
<evidence type="ECO:0000256" key="3">
    <source>
        <dbReference type="ARBA" id="ARBA00006206"/>
    </source>
</evidence>
<name>A0A511AQS4_9LACT</name>
<dbReference type="InterPro" id="IPR018052">
    <property type="entry name" value="Ald1_epimerase_CS"/>
</dbReference>
<dbReference type="PIRSF" id="PIRSF005096">
    <property type="entry name" value="GALM"/>
    <property type="match status" value="1"/>
</dbReference>
<feature type="binding site" evidence="10">
    <location>
        <position position="249"/>
    </location>
    <ligand>
        <name>beta-D-galactose</name>
        <dbReference type="ChEBI" id="CHEBI:27667"/>
    </ligand>
</feature>
<feature type="binding site" evidence="11">
    <location>
        <begin position="177"/>
        <end position="179"/>
    </location>
    <ligand>
        <name>beta-D-galactose</name>
        <dbReference type="ChEBI" id="CHEBI:27667"/>
    </ligand>
</feature>